<protein>
    <recommendedName>
        <fullName evidence="4">Histone RNA hairpin-binding protein RNA-binding domain-containing protein</fullName>
    </recommendedName>
</protein>
<evidence type="ECO:0000256" key="3">
    <source>
        <dbReference type="SAM" id="MobiDB-lite"/>
    </source>
</evidence>
<dbReference type="Gene3D" id="1.10.8.1120">
    <property type="entry name" value="Histone RNA hairpin-binding protein RNA-binding domain"/>
    <property type="match status" value="1"/>
</dbReference>
<keyword evidence="6" id="KW-1185">Reference proteome</keyword>
<organism evidence="5 6">
    <name type="scientific">Babesia divergens</name>
    <dbReference type="NCBI Taxonomy" id="32595"/>
    <lineage>
        <taxon>Eukaryota</taxon>
        <taxon>Sar</taxon>
        <taxon>Alveolata</taxon>
        <taxon>Apicomplexa</taxon>
        <taxon>Aconoidasida</taxon>
        <taxon>Piroplasmida</taxon>
        <taxon>Babesiidae</taxon>
        <taxon>Babesia</taxon>
    </lineage>
</organism>
<dbReference type="GO" id="GO:0003729">
    <property type="term" value="F:mRNA binding"/>
    <property type="evidence" value="ECO:0007669"/>
    <property type="project" value="InterPro"/>
</dbReference>
<dbReference type="GO" id="GO:0071204">
    <property type="term" value="C:histone pre-mRNA 3'end processing complex"/>
    <property type="evidence" value="ECO:0007669"/>
    <property type="project" value="TreeGrafter"/>
</dbReference>
<feature type="compositionally biased region" description="Low complexity" evidence="3">
    <location>
        <begin position="185"/>
        <end position="199"/>
    </location>
</feature>
<dbReference type="InterPro" id="IPR029344">
    <property type="entry name" value="SLBP_RNA_bind"/>
</dbReference>
<evidence type="ECO:0000313" key="6">
    <source>
        <dbReference type="Proteomes" id="UP001195914"/>
    </source>
</evidence>
<dbReference type="GO" id="GO:0051028">
    <property type="term" value="P:mRNA transport"/>
    <property type="evidence" value="ECO:0007669"/>
    <property type="project" value="TreeGrafter"/>
</dbReference>
<feature type="region of interest" description="Disordered" evidence="3">
    <location>
        <begin position="134"/>
        <end position="259"/>
    </location>
</feature>
<evidence type="ECO:0000313" key="5">
    <source>
        <dbReference type="EMBL" id="KAK1937228.1"/>
    </source>
</evidence>
<comment type="caution">
    <text evidence="5">The sequence shown here is derived from an EMBL/GenBank/DDBJ whole genome shotgun (WGS) entry which is preliminary data.</text>
</comment>
<dbReference type="PANTHER" id="PTHR17408">
    <property type="entry name" value="HISTONE RNA HAIRPIN-BINDING PROTEIN"/>
    <property type="match status" value="1"/>
</dbReference>
<evidence type="ECO:0000259" key="4">
    <source>
        <dbReference type="Pfam" id="PF15247"/>
    </source>
</evidence>
<sequence length="360" mass="39865">MLPFDQRSRLNLRGTIEQLVASLDAESLESLKQSLSEQQLAMGESFMDLNRQCTTMDARTGVTLDLQQKMKFTSGLSDEDHLDQGDIVNSLYNAISAADHDLYGEAFSDQTDVKDTSGTVVSFSGFLCLQNSYQTPTPQSPNRSENSAATQLNSPKTEPKVDPLEDTPKAYSSSKAAPKGRSGEAKVANSNNSRSSSSAKKSEQSGKKAKKVEFRSPITEVNDPVTVESAKRQKGSSESPAGVYLDDNTNRPLNPPKKAHVARGKIDEARISQLLLNQFNQVEPKPKPQDTQGDRIYSRLKDIAIGKSTKGYQNYIKKVPIDKRAADDPQTPNMRENISAARFQVIYRKWRTSLHKYDNI</sequence>
<proteinExistence type="inferred from homology"/>
<dbReference type="EMBL" id="JAHBMH010000033">
    <property type="protein sequence ID" value="KAK1937228.1"/>
    <property type="molecule type" value="Genomic_DNA"/>
</dbReference>
<dbReference type="PANTHER" id="PTHR17408:SF0">
    <property type="entry name" value="HISTONE RNA HAIRPIN-BINDING PROTEIN"/>
    <property type="match status" value="1"/>
</dbReference>
<dbReference type="InterPro" id="IPR026502">
    <property type="entry name" value="SLBP1/SLBP2"/>
</dbReference>
<evidence type="ECO:0000256" key="1">
    <source>
        <dbReference type="ARBA" id="ARBA00006151"/>
    </source>
</evidence>
<name>A0AAD9GF39_BABDI</name>
<dbReference type="AlphaFoldDB" id="A0AAD9GF39"/>
<reference evidence="5" key="1">
    <citation type="journal article" date="2014" name="Nucleic Acids Res.">
        <title>The evolutionary dynamics of variant antigen genes in Babesia reveal a history of genomic innovation underlying host-parasite interaction.</title>
        <authorList>
            <person name="Jackson A.P."/>
            <person name="Otto T.D."/>
            <person name="Darby A."/>
            <person name="Ramaprasad A."/>
            <person name="Xia D."/>
            <person name="Echaide I.E."/>
            <person name="Farber M."/>
            <person name="Gahlot S."/>
            <person name="Gamble J."/>
            <person name="Gupta D."/>
            <person name="Gupta Y."/>
            <person name="Jackson L."/>
            <person name="Malandrin L."/>
            <person name="Malas T.B."/>
            <person name="Moussa E."/>
            <person name="Nair M."/>
            <person name="Reid A.J."/>
            <person name="Sanders M."/>
            <person name="Sharma J."/>
            <person name="Tracey A."/>
            <person name="Quail M.A."/>
            <person name="Weir W."/>
            <person name="Wastling J.M."/>
            <person name="Hall N."/>
            <person name="Willadsen P."/>
            <person name="Lingelbach K."/>
            <person name="Shiels B."/>
            <person name="Tait A."/>
            <person name="Berriman M."/>
            <person name="Allred D.R."/>
            <person name="Pain A."/>
        </authorList>
    </citation>
    <scope>NUCLEOTIDE SEQUENCE</scope>
    <source>
        <strain evidence="5">1802A</strain>
    </source>
</reference>
<dbReference type="InterPro" id="IPR038294">
    <property type="entry name" value="SLBP_RNA_bind_sf"/>
</dbReference>
<feature type="compositionally biased region" description="Polar residues" evidence="3">
    <location>
        <begin position="134"/>
        <end position="156"/>
    </location>
</feature>
<comment type="similarity">
    <text evidence="1">Belongs to the SLBP family.</text>
</comment>
<dbReference type="Proteomes" id="UP001195914">
    <property type="component" value="Unassembled WGS sequence"/>
</dbReference>
<reference evidence="5" key="2">
    <citation type="submission" date="2021-05" db="EMBL/GenBank/DDBJ databases">
        <authorList>
            <person name="Pain A."/>
        </authorList>
    </citation>
    <scope>NUCLEOTIDE SEQUENCE</scope>
    <source>
        <strain evidence="5">1802A</strain>
    </source>
</reference>
<gene>
    <name evidence="5" type="ORF">X943_000265</name>
</gene>
<feature type="compositionally biased region" description="Basic and acidic residues" evidence="3">
    <location>
        <begin position="157"/>
        <end position="168"/>
    </location>
</feature>
<feature type="domain" description="Histone RNA hairpin-binding protein RNA-binding" evidence="4">
    <location>
        <begin position="294"/>
        <end position="359"/>
    </location>
</feature>
<feature type="compositionally biased region" description="Basic and acidic residues" evidence="3">
    <location>
        <begin position="200"/>
        <end position="214"/>
    </location>
</feature>
<evidence type="ECO:0000256" key="2">
    <source>
        <dbReference type="ARBA" id="ARBA00022884"/>
    </source>
</evidence>
<dbReference type="GO" id="GO:0006398">
    <property type="term" value="P:mRNA 3'-end processing by stem-loop binding and cleavage"/>
    <property type="evidence" value="ECO:0007669"/>
    <property type="project" value="TreeGrafter"/>
</dbReference>
<keyword evidence="2" id="KW-0694">RNA-binding</keyword>
<dbReference type="GO" id="GO:0005737">
    <property type="term" value="C:cytoplasm"/>
    <property type="evidence" value="ECO:0007669"/>
    <property type="project" value="TreeGrafter"/>
</dbReference>
<accession>A0AAD9GF39</accession>
<dbReference type="Pfam" id="PF15247">
    <property type="entry name" value="SLBP_RNA_bind"/>
    <property type="match status" value="1"/>
</dbReference>
<dbReference type="GO" id="GO:0071207">
    <property type="term" value="F:histone pre-mRNA stem-loop binding"/>
    <property type="evidence" value="ECO:0007669"/>
    <property type="project" value="TreeGrafter"/>
</dbReference>